<gene>
    <name evidence="1" type="ORF">C1645_820407</name>
</gene>
<proteinExistence type="predicted"/>
<keyword evidence="2" id="KW-1185">Reference proteome</keyword>
<sequence>MAHEECLPINICQRFRLRFNIKIPQLIEDITVQCVVAETNCKNIYMKFNQWKYKDYMKRLKNNLPANDEEEYSGN</sequence>
<comment type="caution">
    <text evidence="1">The sequence shown here is derived from an EMBL/GenBank/DDBJ whole genome shotgun (WGS) entry which is preliminary data.</text>
</comment>
<evidence type="ECO:0000313" key="1">
    <source>
        <dbReference type="EMBL" id="RIA92666.1"/>
    </source>
</evidence>
<protein>
    <submittedName>
        <fullName evidence="1">Uncharacterized protein</fullName>
    </submittedName>
</protein>
<evidence type="ECO:0000313" key="2">
    <source>
        <dbReference type="Proteomes" id="UP000265703"/>
    </source>
</evidence>
<name>A0A397T6Z8_9GLOM</name>
<accession>A0A397T6Z8</accession>
<dbReference type="EMBL" id="QKYT01000121">
    <property type="protein sequence ID" value="RIA92666.1"/>
    <property type="molecule type" value="Genomic_DNA"/>
</dbReference>
<dbReference type="OrthoDB" id="2419888at2759"/>
<organism evidence="1 2">
    <name type="scientific">Glomus cerebriforme</name>
    <dbReference type="NCBI Taxonomy" id="658196"/>
    <lineage>
        <taxon>Eukaryota</taxon>
        <taxon>Fungi</taxon>
        <taxon>Fungi incertae sedis</taxon>
        <taxon>Mucoromycota</taxon>
        <taxon>Glomeromycotina</taxon>
        <taxon>Glomeromycetes</taxon>
        <taxon>Glomerales</taxon>
        <taxon>Glomeraceae</taxon>
        <taxon>Glomus</taxon>
    </lineage>
</organism>
<dbReference type="AlphaFoldDB" id="A0A397T6Z8"/>
<dbReference type="Proteomes" id="UP000265703">
    <property type="component" value="Unassembled WGS sequence"/>
</dbReference>
<reference evidence="1 2" key="1">
    <citation type="submission" date="2018-06" db="EMBL/GenBank/DDBJ databases">
        <title>Comparative genomics reveals the genomic features of Rhizophagus irregularis, R. cerebriforme, R. diaphanum and Gigaspora rosea, and their symbiotic lifestyle signature.</title>
        <authorList>
            <person name="Morin E."/>
            <person name="San Clemente H."/>
            <person name="Chen E.C.H."/>
            <person name="De La Providencia I."/>
            <person name="Hainaut M."/>
            <person name="Kuo A."/>
            <person name="Kohler A."/>
            <person name="Murat C."/>
            <person name="Tang N."/>
            <person name="Roy S."/>
            <person name="Loubradou J."/>
            <person name="Henrissat B."/>
            <person name="Grigoriev I.V."/>
            <person name="Corradi N."/>
            <person name="Roux C."/>
            <person name="Martin F.M."/>
        </authorList>
    </citation>
    <scope>NUCLEOTIDE SEQUENCE [LARGE SCALE GENOMIC DNA]</scope>
    <source>
        <strain evidence="1 2">DAOM 227022</strain>
    </source>
</reference>